<dbReference type="Proteomes" id="UP000636479">
    <property type="component" value="Unassembled WGS sequence"/>
</dbReference>
<sequence length="371" mass="41705">MPPRKKQKTVAVEDSPPVSFPSRPVTRPSQTTTGIFTLPLELLWLISTHFGLCIEVPHGILRGDGDPVLGAEFRSRTTSLRAMAYTCDQLRQVYRPLLWQSWNICVEPVHRAAFYKSLGDHLRKASLALAREAETRALIRTINVVLTRYSSAEVIPPFARCMAQMPNLHTLQIIHAHTQMTTHLKNGFANITLSNIQRIVLPDHAHEILRCCPEVRHVICMSSDGSKLVSAIGKCCKQVEIIEGFRLGEGNLLKRLVKAAPNVTEIRLKSFYGDHDTVTSLSSFKKLQTLEFSHQITLDELAAGAALQVPAELVKSIDAAKVLLRNQTTTDKRLRVRFTHDIPRNWHGAAARRKNWEEISETPFPVKEIPL</sequence>
<keyword evidence="3" id="KW-1185">Reference proteome</keyword>
<proteinExistence type="predicted"/>
<protein>
    <submittedName>
        <fullName evidence="2">Uncharacterized protein</fullName>
    </submittedName>
</protein>
<dbReference type="GeneID" id="59343063"/>
<accession>A0A8H6T433</accession>
<reference evidence="2" key="1">
    <citation type="submission" date="2020-05" db="EMBL/GenBank/DDBJ databases">
        <title>Mycena genomes resolve the evolution of fungal bioluminescence.</title>
        <authorList>
            <person name="Tsai I.J."/>
        </authorList>
    </citation>
    <scope>NUCLEOTIDE SEQUENCE</scope>
    <source>
        <strain evidence="2">171206Taipei</strain>
    </source>
</reference>
<feature type="region of interest" description="Disordered" evidence="1">
    <location>
        <begin position="1"/>
        <end position="29"/>
    </location>
</feature>
<dbReference type="InterPro" id="IPR032675">
    <property type="entry name" value="LRR_dom_sf"/>
</dbReference>
<dbReference type="AlphaFoldDB" id="A0A8H6T433"/>
<dbReference type="RefSeq" id="XP_037223432.1">
    <property type="nucleotide sequence ID" value="XM_037360547.1"/>
</dbReference>
<dbReference type="OrthoDB" id="3251070at2759"/>
<evidence type="ECO:0000256" key="1">
    <source>
        <dbReference type="SAM" id="MobiDB-lite"/>
    </source>
</evidence>
<evidence type="ECO:0000313" key="2">
    <source>
        <dbReference type="EMBL" id="KAF7309982.1"/>
    </source>
</evidence>
<name>A0A8H6T433_9AGAR</name>
<dbReference type="Gene3D" id="3.80.10.10">
    <property type="entry name" value="Ribonuclease Inhibitor"/>
    <property type="match status" value="1"/>
</dbReference>
<evidence type="ECO:0000313" key="3">
    <source>
        <dbReference type="Proteomes" id="UP000636479"/>
    </source>
</evidence>
<comment type="caution">
    <text evidence="2">The sequence shown here is derived from an EMBL/GenBank/DDBJ whole genome shotgun (WGS) entry which is preliminary data.</text>
</comment>
<organism evidence="2 3">
    <name type="scientific">Mycena indigotica</name>
    <dbReference type="NCBI Taxonomy" id="2126181"/>
    <lineage>
        <taxon>Eukaryota</taxon>
        <taxon>Fungi</taxon>
        <taxon>Dikarya</taxon>
        <taxon>Basidiomycota</taxon>
        <taxon>Agaricomycotina</taxon>
        <taxon>Agaricomycetes</taxon>
        <taxon>Agaricomycetidae</taxon>
        <taxon>Agaricales</taxon>
        <taxon>Marasmiineae</taxon>
        <taxon>Mycenaceae</taxon>
        <taxon>Mycena</taxon>
    </lineage>
</organism>
<gene>
    <name evidence="2" type="ORF">MIND_00371000</name>
</gene>
<dbReference type="EMBL" id="JACAZF010000003">
    <property type="protein sequence ID" value="KAF7309982.1"/>
    <property type="molecule type" value="Genomic_DNA"/>
</dbReference>